<sequence>MQDLRVLSIVDFILWNWLFASRYSSTLNYTEEQRFIRFERGGCDQEAAAHREKFDYAFRKEIREKKFPLLM</sequence>
<name>A0A087UF28_STEMI</name>
<dbReference type="AlphaFoldDB" id="A0A087UF28"/>
<feature type="non-terminal residue" evidence="1">
    <location>
        <position position="71"/>
    </location>
</feature>
<accession>A0A087UF28</accession>
<gene>
    <name evidence="1" type="ORF">X975_26440</name>
</gene>
<protein>
    <submittedName>
        <fullName evidence="1">Uncharacterized protein</fullName>
    </submittedName>
</protein>
<evidence type="ECO:0000313" key="1">
    <source>
        <dbReference type="EMBL" id="KFM75967.1"/>
    </source>
</evidence>
<organism evidence="1 2">
    <name type="scientific">Stegodyphus mimosarum</name>
    <name type="common">African social velvet spider</name>
    <dbReference type="NCBI Taxonomy" id="407821"/>
    <lineage>
        <taxon>Eukaryota</taxon>
        <taxon>Metazoa</taxon>
        <taxon>Ecdysozoa</taxon>
        <taxon>Arthropoda</taxon>
        <taxon>Chelicerata</taxon>
        <taxon>Arachnida</taxon>
        <taxon>Araneae</taxon>
        <taxon>Araneomorphae</taxon>
        <taxon>Entelegynae</taxon>
        <taxon>Eresoidea</taxon>
        <taxon>Eresidae</taxon>
        <taxon>Stegodyphus</taxon>
    </lineage>
</organism>
<dbReference type="Proteomes" id="UP000054359">
    <property type="component" value="Unassembled WGS sequence"/>
</dbReference>
<keyword evidence="2" id="KW-1185">Reference proteome</keyword>
<dbReference type="EMBL" id="KK119541">
    <property type="protein sequence ID" value="KFM75967.1"/>
    <property type="molecule type" value="Genomic_DNA"/>
</dbReference>
<reference evidence="1 2" key="1">
    <citation type="submission" date="2013-11" db="EMBL/GenBank/DDBJ databases">
        <title>Genome sequencing of Stegodyphus mimosarum.</title>
        <authorList>
            <person name="Bechsgaard J."/>
        </authorList>
    </citation>
    <scope>NUCLEOTIDE SEQUENCE [LARGE SCALE GENOMIC DNA]</scope>
</reference>
<proteinExistence type="predicted"/>
<evidence type="ECO:0000313" key="2">
    <source>
        <dbReference type="Proteomes" id="UP000054359"/>
    </source>
</evidence>